<evidence type="ECO:0000256" key="1">
    <source>
        <dbReference type="ARBA" id="ARBA00006521"/>
    </source>
</evidence>
<evidence type="ECO:0000256" key="8">
    <source>
        <dbReference type="ARBA" id="ARBA00023014"/>
    </source>
</evidence>
<keyword evidence="9" id="KW-0234">DNA repair</keyword>
<dbReference type="SMART" id="SM00986">
    <property type="entry name" value="UDG"/>
    <property type="match status" value="1"/>
</dbReference>
<evidence type="ECO:0000259" key="10">
    <source>
        <dbReference type="SMART" id="SM00986"/>
    </source>
</evidence>
<evidence type="ECO:0000256" key="6">
    <source>
        <dbReference type="ARBA" id="ARBA00022801"/>
    </source>
</evidence>
<evidence type="ECO:0000256" key="9">
    <source>
        <dbReference type="ARBA" id="ARBA00023204"/>
    </source>
</evidence>
<keyword evidence="4" id="KW-0479">Metal-binding</keyword>
<keyword evidence="11" id="KW-0548">Nucleotidyltransferase</keyword>
<keyword evidence="6" id="KW-0378">Hydrolase</keyword>
<comment type="similarity">
    <text evidence="1">Belongs to the uracil-DNA glycosylase (UDG) superfamily. Type 4 (UDGa) family.</text>
</comment>
<dbReference type="InterPro" id="IPR005122">
    <property type="entry name" value="Uracil-DNA_glycosylase-like"/>
</dbReference>
<keyword evidence="5" id="KW-0227">DNA damage</keyword>
<dbReference type="InterPro" id="IPR023875">
    <property type="entry name" value="DNA_repair_put"/>
</dbReference>
<protein>
    <recommendedName>
        <fullName evidence="2">Type-4 uracil-DNA glycosylase</fullName>
    </recommendedName>
</protein>
<feature type="domain" description="Uracil-DNA glycosylase-like" evidence="10">
    <location>
        <begin position="315"/>
        <end position="478"/>
    </location>
</feature>
<evidence type="ECO:0000256" key="4">
    <source>
        <dbReference type="ARBA" id="ARBA00022723"/>
    </source>
</evidence>
<dbReference type="Pfam" id="PF03167">
    <property type="entry name" value="UDG"/>
    <property type="match status" value="1"/>
</dbReference>
<dbReference type="RefSeq" id="WP_209983962.1">
    <property type="nucleotide sequence ID" value="NZ_JAGINO010000013.1"/>
</dbReference>
<reference evidence="11 12" key="1">
    <citation type="submission" date="2023-07" db="EMBL/GenBank/DDBJ databases">
        <title>Genomic Encyclopedia of Type Strains, Phase IV (KMG-IV): sequencing the most valuable type-strain genomes for metagenomic binning, comparative biology and taxonomic classification.</title>
        <authorList>
            <person name="Goeker M."/>
        </authorList>
    </citation>
    <scope>NUCLEOTIDE SEQUENCE [LARGE SCALE GENOMIC DNA]</scope>
    <source>
        <strain evidence="11 12">DSM 19922</strain>
    </source>
</reference>
<keyword evidence="8" id="KW-0411">Iron-sulfur</keyword>
<dbReference type="PANTHER" id="PTHR33693:SF9">
    <property type="entry name" value="TYPE-4 URACIL-DNA GLYCOSYLASE"/>
    <property type="match status" value="1"/>
</dbReference>
<accession>A0ABU0MRH9</accession>
<dbReference type="NCBIfam" id="TIGR03915">
    <property type="entry name" value="SAM_7_link_chp"/>
    <property type="match status" value="1"/>
</dbReference>
<evidence type="ECO:0000256" key="5">
    <source>
        <dbReference type="ARBA" id="ARBA00022763"/>
    </source>
</evidence>
<proteinExistence type="inferred from homology"/>
<dbReference type="InterPro" id="IPR005273">
    <property type="entry name" value="Ura-DNA_glyco_family4"/>
</dbReference>
<evidence type="ECO:0000256" key="2">
    <source>
        <dbReference type="ARBA" id="ARBA00019403"/>
    </source>
</evidence>
<gene>
    <name evidence="11" type="ORF">QO018_004968</name>
</gene>
<dbReference type="EMBL" id="JAUSVU010000023">
    <property type="protein sequence ID" value="MDQ0536077.1"/>
    <property type="molecule type" value="Genomic_DNA"/>
</dbReference>
<evidence type="ECO:0000313" key="11">
    <source>
        <dbReference type="EMBL" id="MDQ0536077.1"/>
    </source>
</evidence>
<dbReference type="InterPro" id="IPR051536">
    <property type="entry name" value="UDG_Type-4/5"/>
</dbReference>
<dbReference type="InterPro" id="IPR036895">
    <property type="entry name" value="Uracil-DNA_glycosylase-like_sf"/>
</dbReference>
<evidence type="ECO:0000256" key="7">
    <source>
        <dbReference type="ARBA" id="ARBA00023004"/>
    </source>
</evidence>
<evidence type="ECO:0000256" key="3">
    <source>
        <dbReference type="ARBA" id="ARBA00022485"/>
    </source>
</evidence>
<keyword evidence="11" id="KW-0808">Transferase</keyword>
<dbReference type="SUPFAM" id="SSF52141">
    <property type="entry name" value="Uracil-DNA glycosylase-like"/>
    <property type="match status" value="1"/>
</dbReference>
<dbReference type="Gene3D" id="3.40.470.10">
    <property type="entry name" value="Uracil-DNA glycosylase-like domain"/>
    <property type="match status" value="1"/>
</dbReference>
<evidence type="ECO:0000313" key="12">
    <source>
        <dbReference type="Proteomes" id="UP001244552"/>
    </source>
</evidence>
<dbReference type="Pfam" id="PF13566">
    <property type="entry name" value="DUF4130"/>
    <property type="match status" value="1"/>
</dbReference>
<dbReference type="NCBIfam" id="TIGR03914">
    <property type="entry name" value="UDG_fam_dom"/>
    <property type="match status" value="1"/>
</dbReference>
<dbReference type="PANTHER" id="PTHR33693">
    <property type="entry name" value="TYPE-5 URACIL-DNA GLYCOSYLASE"/>
    <property type="match status" value="1"/>
</dbReference>
<keyword evidence="3" id="KW-0004">4Fe-4S</keyword>
<keyword evidence="12" id="KW-1185">Reference proteome</keyword>
<comment type="caution">
    <text evidence="11">The sequence shown here is derived from an EMBL/GenBank/DDBJ whole genome shotgun (WGS) entry which is preliminary data.</text>
</comment>
<keyword evidence="7" id="KW-0408">Iron</keyword>
<dbReference type="CDD" id="cd10030">
    <property type="entry name" value="UDG-F4_TTUDGA_SPO1dp_like"/>
    <property type="match status" value="1"/>
</dbReference>
<dbReference type="InterPro" id="IPR025404">
    <property type="entry name" value="DUF4130"/>
</dbReference>
<dbReference type="GO" id="GO:0003887">
    <property type="term" value="F:DNA-directed DNA polymerase activity"/>
    <property type="evidence" value="ECO:0007669"/>
    <property type="project" value="UniProtKB-EC"/>
</dbReference>
<sequence length="490" mass="53621">MHPVELKDGADLDGFRRALRRLVAGGVEPDDVAWSGGAMPSLFGTCPDGGTAALPADAPPVPLPRLVGALIESVVCHRDPERYALLHRMVWRVVCGERDILDHHADPLVHRLAMLDKAVRRDLHKMHAFLRFRELRGPDGPDGGPGAERYVAWFEPDHFIVEATAPFFVERFESLVWSILTPVGSLHWDRRSLVVGPAAAKPDGLDRDDRFAEGWQRYYESTFNPARVNPVAMRAEMPRKYWANLPEAAAIPGMIRSAPARVQAMIAAEAAAPRHRNPDKAVAAMARQEPATLAELNRVIGRSEPLVPGATRAVLGEGPEGAAIAIVGEQPGDQEDLEGRPFVGPAGQLLTRALEEAGIDRRAAYLTNAVKHFKFVARGKRRLHQSPTAGEVKHYRWWLMKELDFVRPRLVVALGATAALALAGRSVAVLRERGPMGFGDLQGGIRQGFVTVHPSYLLRLPDAAEKENAYAAFVADLRRARGMVDGAAPL</sequence>
<organism evidence="11 12">
    <name type="scientific">Azospirillum picis</name>
    <dbReference type="NCBI Taxonomy" id="488438"/>
    <lineage>
        <taxon>Bacteria</taxon>
        <taxon>Pseudomonadati</taxon>
        <taxon>Pseudomonadota</taxon>
        <taxon>Alphaproteobacteria</taxon>
        <taxon>Rhodospirillales</taxon>
        <taxon>Azospirillaceae</taxon>
        <taxon>Azospirillum</taxon>
    </lineage>
</organism>
<name>A0ABU0MRH9_9PROT</name>
<dbReference type="SMART" id="SM00987">
    <property type="entry name" value="UreE_C"/>
    <property type="match status" value="1"/>
</dbReference>
<dbReference type="Proteomes" id="UP001244552">
    <property type="component" value="Unassembled WGS sequence"/>
</dbReference>